<dbReference type="RefSeq" id="WP_386405157.1">
    <property type="nucleotide sequence ID" value="NZ_JBHTJH010000004.1"/>
</dbReference>
<gene>
    <name evidence="1" type="ORF">ACFQ1M_05660</name>
</gene>
<proteinExistence type="predicted"/>
<sequence length="195" mass="21648">MKPLNAYRIVILLLTVGMFSLSCQKENLEDEVVVQQELVTDFEEAEALFEEYLMNNDGIIAKGDDPGKSLGIDSEVYDELKASYDEVNRQIEAGEIKREWIGQSIDLETKEIITLSDRACNRNKISFGWTTATVYLSTNSASWASVVGCSAVGLAGFWPGVACAAIIQALNQFVCTCGYKSKVTYWGSVKWTRCQ</sequence>
<reference evidence="2" key="1">
    <citation type="journal article" date="2019" name="Int. J. Syst. Evol. Microbiol.">
        <title>The Global Catalogue of Microorganisms (GCM) 10K type strain sequencing project: providing services to taxonomists for standard genome sequencing and annotation.</title>
        <authorList>
            <consortium name="The Broad Institute Genomics Platform"/>
            <consortium name="The Broad Institute Genome Sequencing Center for Infectious Disease"/>
            <person name="Wu L."/>
            <person name="Ma J."/>
        </authorList>
    </citation>
    <scope>NUCLEOTIDE SEQUENCE [LARGE SCALE GENOMIC DNA]</scope>
    <source>
        <strain evidence="2">CCUG 62952</strain>
    </source>
</reference>
<accession>A0ABW3CVK6</accession>
<dbReference type="PROSITE" id="PS51257">
    <property type="entry name" value="PROKAR_LIPOPROTEIN"/>
    <property type="match status" value="1"/>
</dbReference>
<name>A0ABW3CVK6_9FLAO</name>
<keyword evidence="2" id="KW-1185">Reference proteome</keyword>
<dbReference type="EMBL" id="JBHTJH010000004">
    <property type="protein sequence ID" value="MFD0861683.1"/>
    <property type="molecule type" value="Genomic_DNA"/>
</dbReference>
<comment type="caution">
    <text evidence="1">The sequence shown here is derived from an EMBL/GenBank/DDBJ whole genome shotgun (WGS) entry which is preliminary data.</text>
</comment>
<evidence type="ECO:0000313" key="1">
    <source>
        <dbReference type="EMBL" id="MFD0861683.1"/>
    </source>
</evidence>
<organism evidence="1 2">
    <name type="scientific">Sungkyunkwania multivorans</name>
    <dbReference type="NCBI Taxonomy" id="1173618"/>
    <lineage>
        <taxon>Bacteria</taxon>
        <taxon>Pseudomonadati</taxon>
        <taxon>Bacteroidota</taxon>
        <taxon>Flavobacteriia</taxon>
        <taxon>Flavobacteriales</taxon>
        <taxon>Flavobacteriaceae</taxon>
        <taxon>Sungkyunkwania</taxon>
    </lineage>
</organism>
<protein>
    <submittedName>
        <fullName evidence="1">Uncharacterized protein</fullName>
    </submittedName>
</protein>
<dbReference type="Proteomes" id="UP001596978">
    <property type="component" value="Unassembled WGS sequence"/>
</dbReference>
<evidence type="ECO:0000313" key="2">
    <source>
        <dbReference type="Proteomes" id="UP001596978"/>
    </source>
</evidence>